<dbReference type="Pfam" id="PF16798">
    <property type="entry name" value="DUF5069"/>
    <property type="match status" value="1"/>
</dbReference>
<dbReference type="EMBL" id="GG693867">
    <property type="protein sequence ID" value="EES53252.1"/>
    <property type="molecule type" value="Genomic_DNA"/>
</dbReference>
<proteinExistence type="predicted"/>
<evidence type="ECO:0000259" key="1">
    <source>
        <dbReference type="Pfam" id="PF16798"/>
    </source>
</evidence>
<gene>
    <name evidence="2" type="ORF">UBAL3_80150041</name>
</gene>
<evidence type="ECO:0000313" key="3">
    <source>
        <dbReference type="Proteomes" id="UP000009374"/>
    </source>
</evidence>
<protein>
    <recommendedName>
        <fullName evidence="1">DUF5069 domain-containing protein</fullName>
    </recommendedName>
</protein>
<dbReference type="Gene3D" id="3.10.450.50">
    <property type="match status" value="1"/>
</dbReference>
<dbReference type="SUPFAM" id="SSF54427">
    <property type="entry name" value="NTF2-like"/>
    <property type="match status" value="1"/>
</dbReference>
<dbReference type="InterPro" id="IPR032710">
    <property type="entry name" value="NTF2-like_dom_sf"/>
</dbReference>
<organism evidence="2 3">
    <name type="scientific">Leptospirillum ferrodiazotrophum</name>
    <dbReference type="NCBI Taxonomy" id="412449"/>
    <lineage>
        <taxon>Bacteria</taxon>
        <taxon>Pseudomonadati</taxon>
        <taxon>Nitrospirota</taxon>
        <taxon>Nitrospiria</taxon>
        <taxon>Nitrospirales</taxon>
        <taxon>Nitrospiraceae</taxon>
        <taxon>Leptospirillum</taxon>
    </lineage>
</organism>
<dbReference type="PANTHER" id="PTHR31757">
    <property type="entry name" value="SLL0781 PROTEIN"/>
    <property type="match status" value="1"/>
</dbReference>
<dbReference type="InterPro" id="IPR031849">
    <property type="entry name" value="DUF5069"/>
</dbReference>
<sequence length="326" mass="37478">MSGPFNPKILLRSPREKLGGYVILPRLIDKVRLHEKKLLPDDYVPNLLKGFDPETGLFPFDGRFLAFVGIDPEELRKTILDSPDDQSVLLWVDQVATAHTAEEKERWSESLSGSFSEPTPERIAYRTHSFPGLGDLLGVQSLGCANSFDLIDYDEGRLSLEGLKGTGGRSLAEARPPFPPFSKETALRKVRLAEDAWNSGNPERVALAYTTDSQWRNRSEFLAGRDEIVRFLARKWNRELDYRLIKELWAFEESRIAVRFAYEWHDDSGNWFRSYGNENWEFAPNGLMSRRLASINDLPIREEDRKYHWPQGRRPDDYPGLSDLGM</sequence>
<feature type="domain" description="DUF5069" evidence="1">
    <location>
        <begin position="10"/>
        <end position="157"/>
    </location>
</feature>
<dbReference type="Pfam" id="PF07080">
    <property type="entry name" value="DUF1348"/>
    <property type="match status" value="1"/>
</dbReference>
<dbReference type="PANTHER" id="PTHR31757:SF0">
    <property type="entry name" value="SLL0781 PROTEIN"/>
    <property type="match status" value="1"/>
</dbReference>
<accession>C6HVZ0</accession>
<reference evidence="2 3" key="1">
    <citation type="journal article" date="2009" name="Appl. Environ. Microbiol.">
        <title>Community genomic and proteomic analyses of chemoautotrophic iron-oxidizing "Leptospirillum rubarum" (Group II) and "Leptospirillum ferrodiazotrophum" (Group III) bacteria in acid mine drainage biofilms.</title>
        <authorList>
            <person name="Goltsman D.S."/>
            <person name="Denef V.J."/>
            <person name="Singer S.W."/>
            <person name="VerBerkmoes N.C."/>
            <person name="Lefsrud M."/>
            <person name="Mueller R.S."/>
            <person name="Dick G.J."/>
            <person name="Sun C.L."/>
            <person name="Wheeler K.E."/>
            <person name="Zemla A."/>
            <person name="Baker B.J."/>
            <person name="Hauser L."/>
            <person name="Land M."/>
            <person name="Shah M.B."/>
            <person name="Thelen M.P."/>
            <person name="Hettich R.L."/>
            <person name="Banfield J.F."/>
        </authorList>
    </citation>
    <scope>NUCLEOTIDE SEQUENCE [LARGE SCALE GENOMIC DNA]</scope>
</reference>
<dbReference type="AlphaFoldDB" id="C6HVZ0"/>
<evidence type="ECO:0000313" key="2">
    <source>
        <dbReference type="EMBL" id="EES53252.1"/>
    </source>
</evidence>
<dbReference type="Proteomes" id="UP000009374">
    <property type="component" value="Unassembled WGS sequence"/>
</dbReference>
<name>C6HVZ0_9BACT</name>
<keyword evidence="3" id="KW-1185">Reference proteome</keyword>
<dbReference type="InterPro" id="IPR009783">
    <property type="entry name" value="DUF1348"/>
</dbReference>